<evidence type="ECO:0000313" key="3">
    <source>
        <dbReference type="Proteomes" id="UP000053157"/>
    </source>
</evidence>
<name>A0A0W1SW03_9EURY</name>
<proteinExistence type="predicted"/>
<organism evidence="2 3">
    <name type="scientific">Haloferax profundi</name>
    <dbReference type="NCBI Taxonomy" id="1544718"/>
    <lineage>
        <taxon>Archaea</taxon>
        <taxon>Methanobacteriati</taxon>
        <taxon>Methanobacteriota</taxon>
        <taxon>Stenosarchaea group</taxon>
        <taxon>Halobacteria</taxon>
        <taxon>Halobacteriales</taxon>
        <taxon>Haloferacaceae</taxon>
        <taxon>Haloferax</taxon>
    </lineage>
</organism>
<evidence type="ECO:0000256" key="1">
    <source>
        <dbReference type="SAM" id="Phobius"/>
    </source>
</evidence>
<protein>
    <submittedName>
        <fullName evidence="2">Uncharacterized protein</fullName>
    </submittedName>
</protein>
<feature type="transmembrane region" description="Helical" evidence="1">
    <location>
        <begin position="30"/>
        <end position="49"/>
    </location>
</feature>
<evidence type="ECO:0000313" key="2">
    <source>
        <dbReference type="EMBL" id="KTG30648.1"/>
    </source>
</evidence>
<dbReference type="RefSeq" id="WP_058570818.1">
    <property type="nucleotide sequence ID" value="NZ_LOPV01000037.1"/>
</dbReference>
<keyword evidence="1" id="KW-1133">Transmembrane helix</keyword>
<keyword evidence="3" id="KW-1185">Reference proteome</keyword>
<accession>A0A0W1SW03</accession>
<dbReference type="EMBL" id="LOPV01000037">
    <property type="protein sequence ID" value="KTG30648.1"/>
    <property type="molecule type" value="Genomic_DNA"/>
</dbReference>
<dbReference type="AlphaFoldDB" id="A0A0W1SW03"/>
<dbReference type="OrthoDB" id="383065at2157"/>
<sequence length="78" mass="9004">MEFPSYWELFQNVLVGTIAGVMATNVQKEGTLFVMVSAFLFWVILVLGLRITKPAFEWAENHDDDEEDRPYEDVIYAS</sequence>
<keyword evidence="1" id="KW-0472">Membrane</keyword>
<keyword evidence="1" id="KW-0812">Transmembrane</keyword>
<reference evidence="2 3" key="1">
    <citation type="submission" date="2015-12" db="EMBL/GenBank/DDBJ databases">
        <title>Haloferax profundi sp. nov. isolated from the Discovery deep brine-seawater interface in the Red Sea.</title>
        <authorList>
            <person name="Zhang G."/>
            <person name="Stingl U."/>
            <person name="Rashid M."/>
        </authorList>
    </citation>
    <scope>NUCLEOTIDE SEQUENCE [LARGE SCALE GENOMIC DNA]</scope>
    <source>
        <strain evidence="2 3">SB29</strain>
    </source>
</reference>
<comment type="caution">
    <text evidence="2">The sequence shown here is derived from an EMBL/GenBank/DDBJ whole genome shotgun (WGS) entry which is preliminary data.</text>
</comment>
<dbReference type="Proteomes" id="UP000053157">
    <property type="component" value="Unassembled WGS sequence"/>
</dbReference>
<gene>
    <name evidence="2" type="ORF">AUR66_06855</name>
</gene>